<dbReference type="AlphaFoldDB" id="A0A0E9W5A8"/>
<proteinExistence type="predicted"/>
<evidence type="ECO:0000313" key="1">
    <source>
        <dbReference type="EMBL" id="JAH85554.1"/>
    </source>
</evidence>
<reference evidence="1" key="1">
    <citation type="submission" date="2014-11" db="EMBL/GenBank/DDBJ databases">
        <authorList>
            <person name="Amaro Gonzalez C."/>
        </authorList>
    </citation>
    <scope>NUCLEOTIDE SEQUENCE</scope>
</reference>
<reference evidence="1" key="2">
    <citation type="journal article" date="2015" name="Fish Shellfish Immunol.">
        <title>Early steps in the European eel (Anguilla anguilla)-Vibrio vulnificus interaction in the gills: Role of the RtxA13 toxin.</title>
        <authorList>
            <person name="Callol A."/>
            <person name="Pajuelo D."/>
            <person name="Ebbesson L."/>
            <person name="Teles M."/>
            <person name="MacKenzie S."/>
            <person name="Amaro C."/>
        </authorList>
    </citation>
    <scope>NUCLEOTIDE SEQUENCE</scope>
</reference>
<sequence>MGTQGSEIISMFSVCTLQIYNSEINNNYKMIIITVYSFSTF</sequence>
<accession>A0A0E9W5A8</accession>
<name>A0A0E9W5A8_ANGAN</name>
<dbReference type="EMBL" id="GBXM01023023">
    <property type="protein sequence ID" value="JAH85554.1"/>
    <property type="molecule type" value="Transcribed_RNA"/>
</dbReference>
<organism evidence="1">
    <name type="scientific">Anguilla anguilla</name>
    <name type="common">European freshwater eel</name>
    <name type="synonym">Muraena anguilla</name>
    <dbReference type="NCBI Taxonomy" id="7936"/>
    <lineage>
        <taxon>Eukaryota</taxon>
        <taxon>Metazoa</taxon>
        <taxon>Chordata</taxon>
        <taxon>Craniata</taxon>
        <taxon>Vertebrata</taxon>
        <taxon>Euteleostomi</taxon>
        <taxon>Actinopterygii</taxon>
        <taxon>Neopterygii</taxon>
        <taxon>Teleostei</taxon>
        <taxon>Anguilliformes</taxon>
        <taxon>Anguillidae</taxon>
        <taxon>Anguilla</taxon>
    </lineage>
</organism>
<protein>
    <submittedName>
        <fullName evidence="1">Uncharacterized protein</fullName>
    </submittedName>
</protein>